<dbReference type="AlphaFoldDB" id="A0A3M0DRQ2"/>
<dbReference type="Proteomes" id="UP000277326">
    <property type="component" value="Unassembled WGS sequence"/>
</dbReference>
<accession>A0A3M0DRQ2</accession>
<gene>
    <name evidence="1" type="ORF">ATH50_1319</name>
</gene>
<dbReference type="RefSeq" id="WP_166033604.1">
    <property type="nucleotide sequence ID" value="NZ_CP034145.1"/>
</dbReference>
<comment type="caution">
    <text evidence="1">The sequence shown here is derived from an EMBL/GenBank/DDBJ whole genome shotgun (WGS) entry which is preliminary data.</text>
</comment>
<dbReference type="GeneID" id="44638231"/>
<dbReference type="EMBL" id="REFS01000002">
    <property type="protein sequence ID" value="RMB24085.1"/>
    <property type="molecule type" value="Genomic_DNA"/>
</dbReference>
<sequence length="58" mass="6506">MRARTWTVATSYCEPADDDIPELPIWAVTRPTNGGLAFAGSDGEEPFIRAERPMQVRR</sequence>
<organism evidence="1 2">
    <name type="scientific">Haloplanus aerogenes</name>
    <dbReference type="NCBI Taxonomy" id="660522"/>
    <lineage>
        <taxon>Archaea</taxon>
        <taxon>Methanobacteriati</taxon>
        <taxon>Methanobacteriota</taxon>
        <taxon>Stenosarchaea group</taxon>
        <taxon>Halobacteria</taxon>
        <taxon>Halobacteriales</taxon>
        <taxon>Haloferacaceae</taxon>
        <taxon>Haloplanus</taxon>
    </lineage>
</organism>
<protein>
    <submittedName>
        <fullName evidence="1">Uncharacterized protein</fullName>
    </submittedName>
</protein>
<evidence type="ECO:0000313" key="1">
    <source>
        <dbReference type="EMBL" id="RMB24085.1"/>
    </source>
</evidence>
<reference evidence="1 2" key="1">
    <citation type="journal article" date="2015" name="Stand. Genomic Sci.">
        <title>Genomic Encyclopedia of Bacterial and Archaeal Type Strains, Phase III: the genomes of soil and plant-associated and newly described type strains.</title>
        <authorList>
            <person name="Whitman W.B."/>
            <person name="Woyke T."/>
            <person name="Klenk H.P."/>
            <person name="Zhou Y."/>
            <person name="Lilburn T.G."/>
            <person name="Beck B.J."/>
            <person name="De Vos P."/>
            <person name="Vandamme P."/>
            <person name="Eisen J.A."/>
            <person name="Garrity G."/>
            <person name="Hugenholtz P."/>
            <person name="Kyrpides N.C."/>
        </authorList>
    </citation>
    <scope>NUCLEOTIDE SEQUENCE [LARGE SCALE GENOMIC DNA]</scope>
    <source>
        <strain evidence="1 2">CGMCC 1.10124</strain>
    </source>
</reference>
<proteinExistence type="predicted"/>
<evidence type="ECO:0000313" key="2">
    <source>
        <dbReference type="Proteomes" id="UP000277326"/>
    </source>
</evidence>
<dbReference type="OrthoDB" id="228552at2157"/>
<name>A0A3M0DRQ2_9EURY</name>